<dbReference type="Pfam" id="PF09898">
    <property type="entry name" value="DUF2125"/>
    <property type="match status" value="1"/>
</dbReference>
<proteinExistence type="predicted"/>
<dbReference type="OrthoDB" id="7625707at2"/>
<gene>
    <name evidence="1" type="ORF">SAMN05421850_106204</name>
</gene>
<protein>
    <recommendedName>
        <fullName evidence="3">DUF2125 domain-containing protein</fullName>
    </recommendedName>
</protein>
<evidence type="ECO:0000313" key="2">
    <source>
        <dbReference type="Proteomes" id="UP000199340"/>
    </source>
</evidence>
<dbReference type="AlphaFoldDB" id="A0A1G8PFS5"/>
<keyword evidence="2" id="KW-1185">Reference proteome</keyword>
<sequence length="333" mass="36262">MKRLLVVILVAAGLWAGYWWIGASGVKSGFAAWLDARRAEGWVADSAAITVQGFPNRFDTTFTDIRLADPETGWAWEAPFFQLFALSYRPNHVIAIWPREHILATPVQKYAITSAEMQASAVVGADTTLPLERANLVADTLSITDEAGETTAMTALRLAVERVEGSEATYHLGWAADNLAPARKARLRIDTTGQLPQTLNAFRADIRASFDRPWDRRAIETARPQPTQITVKLAEARWGDLELAVAGAVDIDATGRPTGEMTVKARNWRDILKMARASGQLPGGLADQLETGLAMIAQLSGNSQTIDIPLEFRGGRVFLGPVPIGPAPILKLR</sequence>
<reference evidence="1 2" key="1">
    <citation type="submission" date="2016-10" db="EMBL/GenBank/DDBJ databases">
        <authorList>
            <person name="de Groot N.N."/>
        </authorList>
    </citation>
    <scope>NUCLEOTIDE SEQUENCE [LARGE SCALE GENOMIC DNA]</scope>
    <source>
        <strain evidence="1 2">DSM 28010</strain>
    </source>
</reference>
<evidence type="ECO:0008006" key="3">
    <source>
        <dbReference type="Google" id="ProtNLM"/>
    </source>
</evidence>
<dbReference type="EMBL" id="FNEB01000006">
    <property type="protein sequence ID" value="SDI91158.1"/>
    <property type="molecule type" value="Genomic_DNA"/>
</dbReference>
<dbReference type="STRING" id="490829.SAMN05421850_106204"/>
<dbReference type="InterPro" id="IPR018666">
    <property type="entry name" value="DUF2125"/>
</dbReference>
<organism evidence="1 2">
    <name type="scientific">Lutimaribacter saemankumensis</name>
    <dbReference type="NCBI Taxonomy" id="490829"/>
    <lineage>
        <taxon>Bacteria</taxon>
        <taxon>Pseudomonadati</taxon>
        <taxon>Pseudomonadota</taxon>
        <taxon>Alphaproteobacteria</taxon>
        <taxon>Rhodobacterales</taxon>
        <taxon>Roseobacteraceae</taxon>
        <taxon>Lutimaribacter</taxon>
    </lineage>
</organism>
<accession>A0A1G8PFS5</accession>
<evidence type="ECO:0000313" key="1">
    <source>
        <dbReference type="EMBL" id="SDI91158.1"/>
    </source>
</evidence>
<dbReference type="Proteomes" id="UP000199340">
    <property type="component" value="Unassembled WGS sequence"/>
</dbReference>
<name>A0A1G8PFS5_9RHOB</name>
<dbReference type="RefSeq" id="WP_090029082.1">
    <property type="nucleotide sequence ID" value="NZ_FNEB01000006.1"/>
</dbReference>